<proteinExistence type="predicted"/>
<reference evidence="1" key="1">
    <citation type="submission" date="2020-02" db="EMBL/GenBank/DDBJ databases">
        <authorList>
            <person name="Meier V. D."/>
        </authorList>
    </citation>
    <scope>NUCLEOTIDE SEQUENCE</scope>
    <source>
        <strain evidence="1">AVDCRST_MAG88</strain>
    </source>
</reference>
<name>A0A6J4U7H6_9BACT</name>
<gene>
    <name evidence="1" type="ORF">AVDCRST_MAG88-168</name>
</gene>
<feature type="non-terminal residue" evidence="1">
    <location>
        <position position="1"/>
    </location>
</feature>
<organism evidence="1">
    <name type="scientific">uncultured Thermomicrobiales bacterium</name>
    <dbReference type="NCBI Taxonomy" id="1645740"/>
    <lineage>
        <taxon>Bacteria</taxon>
        <taxon>Pseudomonadati</taxon>
        <taxon>Thermomicrobiota</taxon>
        <taxon>Thermomicrobia</taxon>
        <taxon>Thermomicrobiales</taxon>
        <taxon>environmental samples</taxon>
    </lineage>
</organism>
<dbReference type="EMBL" id="CADCWM010000050">
    <property type="protein sequence ID" value="CAA9542937.1"/>
    <property type="molecule type" value="Genomic_DNA"/>
</dbReference>
<evidence type="ECO:0000313" key="1">
    <source>
        <dbReference type="EMBL" id="CAA9542937.1"/>
    </source>
</evidence>
<dbReference type="AlphaFoldDB" id="A0A6J4U7H6"/>
<sequence>VWQGGDDSDLVTFEYKSALRTDARVSLSPAAAALPEVAQLDELYRPLPPEEMAPPSVPLAELPLLVTFGWYLMVLEAQDAAAATVAAT</sequence>
<protein>
    <submittedName>
        <fullName evidence="1">Uncharacterized protein</fullName>
    </submittedName>
</protein>
<accession>A0A6J4U7H6</accession>